<protein>
    <submittedName>
        <fullName evidence="1">Uncharacterized protein</fullName>
    </submittedName>
</protein>
<reference evidence="1" key="1">
    <citation type="submission" date="2022-07" db="EMBL/GenBank/DDBJ databases">
        <title>Taxonomy of Aspergillus series Nigri: significant species reduction supported by multi-species coalescent approaches.</title>
        <authorList>
            <person name="Bian C."/>
            <person name="Kusuya Y."/>
            <person name="Sklenar F."/>
            <person name="D'hooge E."/>
            <person name="Yaguchi T."/>
            <person name="Takahashi H."/>
            <person name="Hubka V."/>
        </authorList>
    </citation>
    <scope>NUCLEOTIDE SEQUENCE</scope>
    <source>
        <strain evidence="1">CBS 733.88</strain>
    </source>
</reference>
<accession>A0A9W5Z499</accession>
<sequence>MSSAPFNIDVLKRPCSKRETKDLEASFARRSMMLVRRLLGQDGLIELLSDETAASREWWKEVYANSNGEWTPARIQLSARGLVSKQFIEWFTPAENGMRPEPEKLAAHPEHWVVRPALQQPKAMTVLETLGERPTLFTLAFDVPASDFVQDNPAFPFKMTARGYLDDGTPLMELYHQFKDHEDGQGFDIDLAIYFPVAAGEDVVECHRQHLLVEFSNWLKQAHETWSA</sequence>
<name>A0A9W5Z499_9EURO</name>
<comment type="caution">
    <text evidence="1">The sequence shown here is derived from an EMBL/GenBank/DDBJ whole genome shotgun (WGS) entry which is preliminary data.</text>
</comment>
<evidence type="ECO:0000313" key="1">
    <source>
        <dbReference type="EMBL" id="GKZ27416.1"/>
    </source>
</evidence>
<organism evidence="1 2">
    <name type="scientific">Aspergillus brasiliensis</name>
    <dbReference type="NCBI Taxonomy" id="319629"/>
    <lineage>
        <taxon>Eukaryota</taxon>
        <taxon>Fungi</taxon>
        <taxon>Dikarya</taxon>
        <taxon>Ascomycota</taxon>
        <taxon>Pezizomycotina</taxon>
        <taxon>Eurotiomycetes</taxon>
        <taxon>Eurotiomycetidae</taxon>
        <taxon>Eurotiales</taxon>
        <taxon>Aspergillaceae</taxon>
        <taxon>Aspergillus</taxon>
        <taxon>Aspergillus subgen. Circumdati</taxon>
    </lineage>
</organism>
<proteinExistence type="predicted"/>
<dbReference type="AlphaFoldDB" id="A0A9W5Z499"/>
<gene>
    <name evidence="1" type="ORF">AbraCBS73388_004634</name>
</gene>
<evidence type="ECO:0000313" key="2">
    <source>
        <dbReference type="Proteomes" id="UP001143548"/>
    </source>
</evidence>
<dbReference type="EMBL" id="BROQ01000211">
    <property type="protein sequence ID" value="GKZ27416.1"/>
    <property type="molecule type" value="Genomic_DNA"/>
</dbReference>
<dbReference type="Proteomes" id="UP001143548">
    <property type="component" value="Unassembled WGS sequence"/>
</dbReference>